<evidence type="ECO:0000313" key="20">
    <source>
        <dbReference type="Ensembl" id="ENSCLMP00005050168.1"/>
    </source>
</evidence>
<protein>
    <recommendedName>
        <fullName evidence="7">Mitochondrial-processing peptidase subunit beta</fullName>
        <ecNumber evidence="6">3.4.24.64</ecNumber>
    </recommendedName>
    <alternativeName>
        <fullName evidence="15">Beta-MPP</fullName>
    </alternativeName>
</protein>
<evidence type="ECO:0000256" key="3">
    <source>
        <dbReference type="ARBA" id="ARBA00004305"/>
    </source>
</evidence>
<evidence type="ECO:0000256" key="14">
    <source>
        <dbReference type="ARBA" id="ARBA00023128"/>
    </source>
</evidence>
<dbReference type="GO" id="GO:0006627">
    <property type="term" value="P:protein processing involved in protein targeting to mitochondrion"/>
    <property type="evidence" value="ECO:0007669"/>
    <property type="project" value="TreeGrafter"/>
</dbReference>
<proteinExistence type="inferred from homology"/>
<evidence type="ECO:0000256" key="1">
    <source>
        <dbReference type="ARBA" id="ARBA00001098"/>
    </source>
</evidence>
<feature type="domain" description="Peptidase M16 C-terminal" evidence="19">
    <location>
        <begin position="237"/>
        <end position="392"/>
    </location>
</feature>
<evidence type="ECO:0000256" key="8">
    <source>
        <dbReference type="ARBA" id="ARBA00022670"/>
    </source>
</evidence>
<dbReference type="Gene3D" id="3.30.830.10">
    <property type="entry name" value="Metalloenzyme, LuxS/M16 peptidase-like"/>
    <property type="match status" value="2"/>
</dbReference>
<dbReference type="InterPro" id="IPR007863">
    <property type="entry name" value="Peptidase_M16_C"/>
</dbReference>
<evidence type="ECO:0000256" key="2">
    <source>
        <dbReference type="ARBA" id="ARBA00001947"/>
    </source>
</evidence>
<comment type="similarity">
    <text evidence="4 17">Belongs to the peptidase M16 family.</text>
</comment>
<dbReference type="GeneTree" id="ENSGT00940000156608"/>
<sequence>DHGPAERRKPFSSWPARLRYHRDRASPCVLRLQLPAAPRRLLATQAAQQVALNVPETKVTTLENGLRVSSEDAGLTTCTVGLWIDAGSRYENERNNGTAHFLEHMAFKGTRKRSQLDLELEIENMGAHLNAYTSREQTVYYAKAFSKDLPRAVEILADIIQNSTLGEAEIERERGVILREMQEVETNLQEVVFDYLHATAYQSTALGLQTPDLSVVHVRLSRAFQRSPYLFFHAVRVSHDELIDLAKYHFGKLPGRGEAPALPPCHFTGSEIRVRDDKMPLAHIAIAVEAVGWSHPDTIPLMVANTLIGNWDRSFGGGVNLSSKLAQMACQGNLCHSFQSFNTCYTDTGLWGLYMVCEPGTIEDMMHFTQMEWMSLCTSVTEGEVARAKNLLKTNMLLHLDGSTPICEDIGRQMLCYSRRIPLHELEARIDAIDATTIKDVCTKYIYNKAPAIAAVGPIEQLPDYNQIRSGMFWMRT</sequence>
<dbReference type="GO" id="GO:0005759">
    <property type="term" value="C:mitochondrial matrix"/>
    <property type="evidence" value="ECO:0007669"/>
    <property type="project" value="UniProtKB-SubCell"/>
</dbReference>
<dbReference type="InterPro" id="IPR011765">
    <property type="entry name" value="Pept_M16_N"/>
</dbReference>
<dbReference type="EC" id="3.4.24.64" evidence="6"/>
<evidence type="ECO:0000256" key="13">
    <source>
        <dbReference type="ARBA" id="ARBA00023049"/>
    </source>
</evidence>
<comment type="function">
    <text evidence="16">Catalytic subunit of the essential mitochondrial processing protease (MPP), which cleaves the mitochondrial sequence off newly imported precursors proteins. Preferentially, cleaves after an arginine at position P2. Required for PINK1 turnover by coupling PINK1 mitochondrial import and cleavage, which results in subsequent PINK1 proteolysis.</text>
</comment>
<keyword evidence="8" id="KW-0645">Protease</keyword>
<evidence type="ECO:0000259" key="19">
    <source>
        <dbReference type="Pfam" id="PF05193"/>
    </source>
</evidence>
<evidence type="ECO:0000259" key="18">
    <source>
        <dbReference type="Pfam" id="PF00675"/>
    </source>
</evidence>
<dbReference type="PROSITE" id="PS00143">
    <property type="entry name" value="INSULINASE"/>
    <property type="match status" value="1"/>
</dbReference>
<dbReference type="GO" id="GO:0004222">
    <property type="term" value="F:metalloendopeptidase activity"/>
    <property type="evidence" value="ECO:0007669"/>
    <property type="project" value="UniProtKB-EC"/>
</dbReference>
<dbReference type="SUPFAM" id="SSF63411">
    <property type="entry name" value="LuxS/MPP-like metallohydrolase"/>
    <property type="match status" value="2"/>
</dbReference>
<dbReference type="GO" id="GO:0046872">
    <property type="term" value="F:metal ion binding"/>
    <property type="evidence" value="ECO:0007669"/>
    <property type="project" value="UniProtKB-KW"/>
</dbReference>
<keyword evidence="13" id="KW-0482">Metalloprotease</keyword>
<evidence type="ECO:0000256" key="6">
    <source>
        <dbReference type="ARBA" id="ARBA00012299"/>
    </source>
</evidence>
<evidence type="ECO:0000256" key="9">
    <source>
        <dbReference type="ARBA" id="ARBA00022723"/>
    </source>
</evidence>
<evidence type="ECO:0000256" key="4">
    <source>
        <dbReference type="ARBA" id="ARBA00007261"/>
    </source>
</evidence>
<dbReference type="InterPro" id="IPR011249">
    <property type="entry name" value="Metalloenz_LuxS/M16"/>
</dbReference>
<keyword evidence="10" id="KW-0378">Hydrolase</keyword>
<feature type="domain" description="Peptidase M16 N-terminal" evidence="18">
    <location>
        <begin position="69"/>
        <end position="209"/>
    </location>
</feature>
<reference evidence="20" key="1">
    <citation type="submission" date="2025-08" db="UniProtKB">
        <authorList>
            <consortium name="Ensembl"/>
        </authorList>
    </citation>
    <scope>IDENTIFICATION</scope>
</reference>
<organism evidence="20 21">
    <name type="scientific">Cyclopterus lumpus</name>
    <name type="common">Lumpsucker</name>
    <dbReference type="NCBI Taxonomy" id="8103"/>
    <lineage>
        <taxon>Eukaryota</taxon>
        <taxon>Metazoa</taxon>
        <taxon>Chordata</taxon>
        <taxon>Craniata</taxon>
        <taxon>Vertebrata</taxon>
        <taxon>Euteleostomi</taxon>
        <taxon>Actinopterygii</taxon>
        <taxon>Neopterygii</taxon>
        <taxon>Teleostei</taxon>
        <taxon>Neoteleostei</taxon>
        <taxon>Acanthomorphata</taxon>
        <taxon>Eupercaria</taxon>
        <taxon>Perciformes</taxon>
        <taxon>Cottioidei</taxon>
        <taxon>Cottales</taxon>
        <taxon>Cyclopteridae</taxon>
        <taxon>Cyclopterus</taxon>
    </lineage>
</organism>
<keyword evidence="14" id="KW-0496">Mitochondrion</keyword>
<dbReference type="FunFam" id="3.30.830.10:FF:000008">
    <property type="entry name" value="Mitochondrial-processing peptidase subunit beta"/>
    <property type="match status" value="1"/>
</dbReference>
<keyword evidence="21" id="KW-1185">Reference proteome</keyword>
<reference evidence="20" key="2">
    <citation type="submission" date="2025-09" db="UniProtKB">
        <authorList>
            <consortium name="Ensembl"/>
        </authorList>
    </citation>
    <scope>IDENTIFICATION</scope>
</reference>
<dbReference type="PANTHER" id="PTHR11851">
    <property type="entry name" value="METALLOPROTEASE"/>
    <property type="match status" value="1"/>
</dbReference>
<dbReference type="Ensembl" id="ENSCLMT00005051825.1">
    <property type="protein sequence ID" value="ENSCLMP00005050168.1"/>
    <property type="gene ID" value="ENSCLMG00005022774.1"/>
</dbReference>
<dbReference type="InterPro" id="IPR050361">
    <property type="entry name" value="MPP/UQCRC_Complex"/>
</dbReference>
<evidence type="ECO:0000256" key="10">
    <source>
        <dbReference type="ARBA" id="ARBA00022801"/>
    </source>
</evidence>
<keyword evidence="11" id="KW-0862">Zinc</keyword>
<accession>A0A8C3B199</accession>
<dbReference type="Pfam" id="PF00675">
    <property type="entry name" value="Peptidase_M16"/>
    <property type="match status" value="1"/>
</dbReference>
<dbReference type="PANTHER" id="PTHR11851:SF103">
    <property type="entry name" value="MITOCHONDRIAL-PROCESSING PEPTIDASE SUBUNIT BETA"/>
    <property type="match status" value="1"/>
</dbReference>
<comment type="catalytic activity">
    <reaction evidence="1">
        <text>Release of N-terminal transit peptides from precursor proteins imported into the mitochondrion, typically with Arg in position P2.</text>
        <dbReference type="EC" id="3.4.24.64"/>
    </reaction>
</comment>
<dbReference type="Proteomes" id="UP000694565">
    <property type="component" value="Unplaced"/>
</dbReference>
<evidence type="ECO:0000256" key="15">
    <source>
        <dbReference type="ARBA" id="ARBA00031018"/>
    </source>
</evidence>
<name>A0A8C3B199_CYCLU</name>
<evidence type="ECO:0000256" key="5">
    <source>
        <dbReference type="ARBA" id="ARBA00011587"/>
    </source>
</evidence>
<dbReference type="InterPro" id="IPR001431">
    <property type="entry name" value="Pept_M16_Zn_BS"/>
</dbReference>
<comment type="subunit">
    <text evidence="5">Heterodimer of PMPCA (alpha) and PMPCB (beta) subunits, forming the mitochondrial processing protease (MPP) in which PMPCA is involved in substrate recognition and binding and PMPCB is the catalytic subunit.</text>
</comment>
<dbReference type="Pfam" id="PF05193">
    <property type="entry name" value="Peptidase_M16_C"/>
    <property type="match status" value="1"/>
</dbReference>
<dbReference type="FunFam" id="3.30.830.10:FF:000001">
    <property type="entry name" value="Mitochondrial-processing peptidase subunit beta, mitochondrial"/>
    <property type="match status" value="1"/>
</dbReference>
<comment type="cofactor">
    <cofactor evidence="2">
        <name>Zn(2+)</name>
        <dbReference type="ChEBI" id="CHEBI:29105"/>
    </cofactor>
</comment>
<evidence type="ECO:0000256" key="7">
    <source>
        <dbReference type="ARBA" id="ARBA00020510"/>
    </source>
</evidence>
<evidence type="ECO:0000256" key="17">
    <source>
        <dbReference type="RuleBase" id="RU004447"/>
    </source>
</evidence>
<dbReference type="AlphaFoldDB" id="A0A8C3B199"/>
<keyword evidence="12" id="KW-0809">Transit peptide</keyword>
<comment type="subcellular location">
    <subcellularLocation>
        <location evidence="3">Mitochondrion matrix</location>
    </subcellularLocation>
</comment>
<evidence type="ECO:0000313" key="21">
    <source>
        <dbReference type="Proteomes" id="UP000694565"/>
    </source>
</evidence>
<evidence type="ECO:0000256" key="12">
    <source>
        <dbReference type="ARBA" id="ARBA00022946"/>
    </source>
</evidence>
<evidence type="ECO:0000256" key="11">
    <source>
        <dbReference type="ARBA" id="ARBA00022833"/>
    </source>
</evidence>
<evidence type="ECO:0000256" key="16">
    <source>
        <dbReference type="ARBA" id="ARBA00045433"/>
    </source>
</evidence>
<keyword evidence="9" id="KW-0479">Metal-binding</keyword>